<dbReference type="GO" id="GO:0030148">
    <property type="term" value="P:sphingolipid biosynthetic process"/>
    <property type="evidence" value="ECO:0007669"/>
    <property type="project" value="TreeGrafter"/>
</dbReference>
<evidence type="ECO:0000256" key="7">
    <source>
        <dbReference type="ARBA" id="ARBA00023098"/>
    </source>
</evidence>
<dbReference type="Proteomes" id="UP001148018">
    <property type="component" value="Unassembled WGS sequence"/>
</dbReference>
<comment type="subcellular location">
    <subcellularLocation>
        <location evidence="1">Membrane</location>
        <topology evidence="1">Multi-pass membrane protein</topology>
    </subcellularLocation>
</comment>
<keyword evidence="5 10" id="KW-0276">Fatty acid metabolism</keyword>
<keyword evidence="9 10" id="KW-0275">Fatty acid biosynthesis</keyword>
<comment type="caution">
    <text evidence="11">The sequence shown here is derived from an EMBL/GenBank/DDBJ whole genome shotgun (WGS) entry which is preliminary data.</text>
</comment>
<organism evidence="11 12">
    <name type="scientific">Muraenolepis orangiensis</name>
    <name type="common">Patagonian moray cod</name>
    <dbReference type="NCBI Taxonomy" id="630683"/>
    <lineage>
        <taxon>Eukaryota</taxon>
        <taxon>Metazoa</taxon>
        <taxon>Chordata</taxon>
        <taxon>Craniata</taxon>
        <taxon>Vertebrata</taxon>
        <taxon>Euteleostomi</taxon>
        <taxon>Actinopterygii</taxon>
        <taxon>Neopterygii</taxon>
        <taxon>Teleostei</taxon>
        <taxon>Neoteleostei</taxon>
        <taxon>Acanthomorphata</taxon>
        <taxon>Zeiogadaria</taxon>
        <taxon>Gadariae</taxon>
        <taxon>Gadiformes</taxon>
        <taxon>Muraenolepidoidei</taxon>
        <taxon>Muraenolepididae</taxon>
        <taxon>Muraenolepis</taxon>
    </lineage>
</organism>
<proteinExistence type="inferred from homology"/>
<keyword evidence="6 10" id="KW-1133">Transmembrane helix</keyword>
<evidence type="ECO:0000313" key="11">
    <source>
        <dbReference type="EMBL" id="KAJ3610645.1"/>
    </source>
</evidence>
<dbReference type="PANTHER" id="PTHR11157">
    <property type="entry name" value="FATTY ACID ACYL TRANSFERASE-RELATED"/>
    <property type="match status" value="1"/>
</dbReference>
<evidence type="ECO:0000256" key="2">
    <source>
        <dbReference type="ARBA" id="ARBA00022516"/>
    </source>
</evidence>
<keyword evidence="12" id="KW-1185">Reference proteome</keyword>
<comment type="similarity">
    <text evidence="10">Belongs to the ELO family.</text>
</comment>
<evidence type="ECO:0000256" key="6">
    <source>
        <dbReference type="ARBA" id="ARBA00022989"/>
    </source>
</evidence>
<accession>A0A9Q0IUD2</accession>
<keyword evidence="7 10" id="KW-0443">Lipid metabolism</keyword>
<evidence type="ECO:0000256" key="5">
    <source>
        <dbReference type="ARBA" id="ARBA00022832"/>
    </source>
</evidence>
<dbReference type="InterPro" id="IPR002076">
    <property type="entry name" value="ELO_fam"/>
</dbReference>
<reference evidence="11" key="1">
    <citation type="submission" date="2022-07" db="EMBL/GenBank/DDBJ databases">
        <title>Chromosome-level genome of Muraenolepis orangiensis.</title>
        <authorList>
            <person name="Kim J."/>
        </authorList>
    </citation>
    <scope>NUCLEOTIDE SEQUENCE</scope>
    <source>
        <strain evidence="11">KU_S4_2022</strain>
        <tissue evidence="11">Muscle</tissue>
    </source>
</reference>
<keyword evidence="2 10" id="KW-0444">Lipid biosynthesis</keyword>
<dbReference type="GO" id="GO:0034626">
    <property type="term" value="P:fatty acid elongation, polyunsaturated fatty acid"/>
    <property type="evidence" value="ECO:0007669"/>
    <property type="project" value="TreeGrafter"/>
</dbReference>
<name>A0A9Q0IUD2_9TELE</name>
<evidence type="ECO:0000256" key="10">
    <source>
        <dbReference type="RuleBase" id="RU361115"/>
    </source>
</evidence>
<feature type="transmembrane region" description="Helical" evidence="10">
    <location>
        <begin position="243"/>
        <end position="264"/>
    </location>
</feature>
<keyword evidence="8 10" id="KW-0472">Membrane</keyword>
<evidence type="ECO:0000256" key="9">
    <source>
        <dbReference type="ARBA" id="ARBA00023160"/>
    </source>
</evidence>
<comment type="caution">
    <text evidence="10">Lacks conserved residue(s) required for the propagation of feature annotation.</text>
</comment>
<dbReference type="GO" id="GO:0019367">
    <property type="term" value="P:fatty acid elongation, saturated fatty acid"/>
    <property type="evidence" value="ECO:0007669"/>
    <property type="project" value="TreeGrafter"/>
</dbReference>
<feature type="transmembrane region" description="Helical" evidence="10">
    <location>
        <begin position="64"/>
        <end position="81"/>
    </location>
</feature>
<feature type="transmembrane region" description="Helical" evidence="10">
    <location>
        <begin position="127"/>
        <end position="145"/>
    </location>
</feature>
<dbReference type="GO" id="GO:0009922">
    <property type="term" value="F:fatty acid elongase activity"/>
    <property type="evidence" value="ECO:0007669"/>
    <property type="project" value="UniProtKB-EC"/>
</dbReference>
<dbReference type="EMBL" id="JANIIK010000038">
    <property type="protein sequence ID" value="KAJ3610645.1"/>
    <property type="molecule type" value="Genomic_DNA"/>
</dbReference>
<evidence type="ECO:0000256" key="1">
    <source>
        <dbReference type="ARBA" id="ARBA00004141"/>
    </source>
</evidence>
<keyword evidence="3 10" id="KW-0808">Transferase</keyword>
<evidence type="ECO:0000313" key="12">
    <source>
        <dbReference type="Proteomes" id="UP001148018"/>
    </source>
</evidence>
<dbReference type="GO" id="GO:0005789">
    <property type="term" value="C:endoplasmic reticulum membrane"/>
    <property type="evidence" value="ECO:0007669"/>
    <property type="project" value="TreeGrafter"/>
</dbReference>
<protein>
    <recommendedName>
        <fullName evidence="10">Elongation of very long chain fatty acids protein</fullName>
        <ecNumber evidence="10">2.3.1.199</ecNumber>
    </recommendedName>
    <alternativeName>
        <fullName evidence="10">Very-long-chain 3-oxoacyl-CoA synthase</fullName>
    </alternativeName>
</protein>
<dbReference type="AlphaFoldDB" id="A0A9Q0IUD2"/>
<dbReference type="GO" id="GO:0034625">
    <property type="term" value="P:fatty acid elongation, monounsaturated fatty acid"/>
    <property type="evidence" value="ECO:0007669"/>
    <property type="project" value="TreeGrafter"/>
</dbReference>
<comment type="catalytic activity">
    <reaction evidence="10">
        <text>a very-long-chain acyl-CoA + malonyl-CoA + H(+) = a very-long-chain 3-oxoacyl-CoA + CO2 + CoA</text>
        <dbReference type="Rhea" id="RHEA:32727"/>
        <dbReference type="ChEBI" id="CHEBI:15378"/>
        <dbReference type="ChEBI" id="CHEBI:16526"/>
        <dbReference type="ChEBI" id="CHEBI:57287"/>
        <dbReference type="ChEBI" id="CHEBI:57384"/>
        <dbReference type="ChEBI" id="CHEBI:90725"/>
        <dbReference type="ChEBI" id="CHEBI:90736"/>
        <dbReference type="EC" id="2.3.1.199"/>
    </reaction>
</comment>
<keyword evidence="4 10" id="KW-0812">Transmembrane</keyword>
<evidence type="ECO:0000256" key="4">
    <source>
        <dbReference type="ARBA" id="ARBA00022692"/>
    </source>
</evidence>
<sequence length="285" mass="34408">METFNQKLNTYFESWMGPRDQRVRGWLLLDNYPPTLALSLAYLLIVWLGPRYMRDRQPLACRKLLVVYNLLLTLLSFYMFYGDDMFDWIRHRPVASGVVHINQPPEAVWWGWGWTQLDWRRIIHILWWYYFSKLIEFMDTFFFIVRKNNHQITFLHIYHHASMPNIWWFVMNSVPCGHSYFGAALNSLIHVLMYSYYGLSAVPALRPYLWWKKYITQGQLVQFFLTMSQTLCAVAWPCSFPRGWMYFQIGYMVTLIALFSNFYIQVTVQHWSVYFQIHQDQNGHQ</sequence>
<dbReference type="EC" id="2.3.1.199" evidence="10"/>
<dbReference type="OrthoDB" id="434092at2759"/>
<evidence type="ECO:0000256" key="3">
    <source>
        <dbReference type="ARBA" id="ARBA00022679"/>
    </source>
</evidence>
<feature type="transmembrane region" description="Helical" evidence="10">
    <location>
        <begin position="32"/>
        <end position="52"/>
    </location>
</feature>
<evidence type="ECO:0000256" key="8">
    <source>
        <dbReference type="ARBA" id="ARBA00023136"/>
    </source>
</evidence>
<gene>
    <name evidence="11" type="ORF">NHX12_022737</name>
</gene>
<dbReference type="PANTHER" id="PTHR11157:SF18">
    <property type="entry name" value="ELONGATION OF VERY LONG CHAIN FATTY ACIDS PROTEIN 5"/>
    <property type="match status" value="1"/>
</dbReference>
<dbReference type="GO" id="GO:0042761">
    <property type="term" value="P:very long-chain fatty acid biosynthetic process"/>
    <property type="evidence" value="ECO:0007669"/>
    <property type="project" value="TreeGrafter"/>
</dbReference>
<dbReference type="Pfam" id="PF01151">
    <property type="entry name" value="ELO"/>
    <property type="match status" value="1"/>
</dbReference>